<evidence type="ECO:0000256" key="2">
    <source>
        <dbReference type="ARBA" id="ARBA00023445"/>
    </source>
</evidence>
<dbReference type="Proteomes" id="UP000034680">
    <property type="component" value="Unassembled WGS sequence"/>
</dbReference>
<accession>A0A0G2FQF3</accession>
<comment type="caution">
    <text evidence="4">The sequence shown here is derived from an EMBL/GenBank/DDBJ whole genome shotgun (WGS) entry which is preliminary data.</text>
</comment>
<evidence type="ECO:0000256" key="1">
    <source>
        <dbReference type="ARBA" id="ARBA00023002"/>
    </source>
</evidence>
<dbReference type="Pfam" id="PF01370">
    <property type="entry name" value="Epimerase"/>
    <property type="match status" value="1"/>
</dbReference>
<reference evidence="4 5" key="2">
    <citation type="submission" date="2015-05" db="EMBL/GenBank/DDBJ databases">
        <authorList>
            <person name="Morales-Cruz A."/>
            <person name="Amrine K.C."/>
            <person name="Cantu D."/>
        </authorList>
    </citation>
    <scope>NUCLEOTIDE SEQUENCE [LARGE SCALE GENOMIC DNA]</scope>
    <source>
        <strain evidence="4">DA912</strain>
    </source>
</reference>
<dbReference type="SUPFAM" id="SSF51735">
    <property type="entry name" value="NAD(P)-binding Rossmann-fold domains"/>
    <property type="match status" value="1"/>
</dbReference>
<dbReference type="AlphaFoldDB" id="A0A0G2FQF3"/>
<keyword evidence="5" id="KW-1185">Reference proteome</keyword>
<organism evidence="4 5">
    <name type="scientific">Diaporthe ampelina</name>
    <dbReference type="NCBI Taxonomy" id="1214573"/>
    <lineage>
        <taxon>Eukaryota</taxon>
        <taxon>Fungi</taxon>
        <taxon>Dikarya</taxon>
        <taxon>Ascomycota</taxon>
        <taxon>Pezizomycotina</taxon>
        <taxon>Sordariomycetes</taxon>
        <taxon>Sordariomycetidae</taxon>
        <taxon>Diaporthales</taxon>
        <taxon>Diaporthaceae</taxon>
        <taxon>Diaporthe</taxon>
    </lineage>
</organism>
<dbReference type="GO" id="GO:0016616">
    <property type="term" value="F:oxidoreductase activity, acting on the CH-OH group of donors, NAD or NADP as acceptor"/>
    <property type="evidence" value="ECO:0007669"/>
    <property type="project" value="TreeGrafter"/>
</dbReference>
<dbReference type="InterPro" id="IPR036291">
    <property type="entry name" value="NAD(P)-bd_dom_sf"/>
</dbReference>
<protein>
    <submittedName>
        <fullName evidence="4">Putative short chain dehydrogenase reductase</fullName>
    </submittedName>
</protein>
<dbReference type="Gene3D" id="3.40.50.720">
    <property type="entry name" value="NAD(P)-binding Rossmann-like Domain"/>
    <property type="match status" value="1"/>
</dbReference>
<dbReference type="EMBL" id="LCUC01000123">
    <property type="protein sequence ID" value="KKY36422.1"/>
    <property type="molecule type" value="Genomic_DNA"/>
</dbReference>
<feature type="domain" description="NAD-dependent epimerase/dehydratase" evidence="3">
    <location>
        <begin position="13"/>
        <end position="260"/>
    </location>
</feature>
<gene>
    <name evidence="4" type="ORF">UCDDA912_g03592</name>
</gene>
<dbReference type="STRING" id="1214573.A0A0G2FQF3"/>
<evidence type="ECO:0000313" key="5">
    <source>
        <dbReference type="Proteomes" id="UP000034680"/>
    </source>
</evidence>
<name>A0A0G2FQF3_9PEZI</name>
<dbReference type="InterPro" id="IPR001509">
    <property type="entry name" value="Epimerase_deHydtase"/>
</dbReference>
<dbReference type="OrthoDB" id="2735536at2759"/>
<dbReference type="InterPro" id="IPR050425">
    <property type="entry name" value="NAD(P)_dehydrat-like"/>
</dbReference>
<keyword evidence="1" id="KW-0560">Oxidoreductase</keyword>
<dbReference type="PANTHER" id="PTHR10366">
    <property type="entry name" value="NAD DEPENDENT EPIMERASE/DEHYDRATASE"/>
    <property type="match status" value="1"/>
</dbReference>
<dbReference type="CDD" id="cd05227">
    <property type="entry name" value="AR_SDR_e"/>
    <property type="match status" value="1"/>
</dbReference>
<dbReference type="PANTHER" id="PTHR10366:SF579">
    <property type="entry name" value="3-BETA HYDROXYSTEROID DEHYDROGENASE_ISOMERASE FAMILY PROTEIN (AFU_ORTHOLOGUE AFUA_3G02250)"/>
    <property type="match status" value="1"/>
</dbReference>
<evidence type="ECO:0000259" key="3">
    <source>
        <dbReference type="Pfam" id="PF01370"/>
    </source>
</evidence>
<sequence>MAGQTNGAHKGVILVTGATSFVGTHVIKLFLQNGYQVRGQARSGGSAKKIYKAFPDAGDALTTVTVPDITAANAFDEAVKGVAGVIHTASPFVFDAKDNERDLLDPAVKGTTRVLEAVAAHAPQVKRVVITSSFASIVDPTQGYRPGYTYTEEDWNPVTYEEAKAGPGPVAYCGSKKFAEKAAWDFVEERKPNFTVSTVCPPMVYGPVEHDADIRSLNTSTADIYRLMDGSHKEPGATAFPAFADVRDVGEAHLRAYERAAPGRFLVTSGNFENIDVCRVLREALPGREDRIPDPGLTARADFYGLDNSRTARELGMSFTPLARCIRDTALSLVALEQGKTWRDVSKA</sequence>
<proteinExistence type="inferred from homology"/>
<reference evidence="4 5" key="1">
    <citation type="submission" date="2015-05" db="EMBL/GenBank/DDBJ databases">
        <title>Distinctive expansion of gene families associated with plant cell wall degradation and secondary metabolism in the genomes of grapevine trunk pathogens.</title>
        <authorList>
            <person name="Lawrence D.P."/>
            <person name="Travadon R."/>
            <person name="Rolshausen P.E."/>
            <person name="Baumgartner K."/>
        </authorList>
    </citation>
    <scope>NUCLEOTIDE SEQUENCE [LARGE SCALE GENOMIC DNA]</scope>
    <source>
        <strain evidence="4">DA912</strain>
    </source>
</reference>
<evidence type="ECO:0000313" key="4">
    <source>
        <dbReference type="EMBL" id="KKY36422.1"/>
    </source>
</evidence>
<comment type="similarity">
    <text evidence="2">Belongs to the NAD(P)-dependent epimerase/dehydratase family. Dihydroflavonol-4-reductase subfamily.</text>
</comment>